<dbReference type="GeneID" id="20642100"/>
<dbReference type="PANTHER" id="PTHR46586:SF3">
    <property type="entry name" value="ANKYRIN REPEAT-CONTAINING PROTEIN"/>
    <property type="match status" value="1"/>
</dbReference>
<proteinExistence type="predicted"/>
<protein>
    <recommendedName>
        <fullName evidence="3">Ankyrin repeat protein</fullName>
    </recommendedName>
</protein>
<keyword evidence="2" id="KW-1185">Reference proteome</keyword>
<dbReference type="AlphaFoldDB" id="G4ZQG5"/>
<dbReference type="InParanoid" id="G4ZQG5"/>
<dbReference type="PANTHER" id="PTHR46586">
    <property type="entry name" value="ANKYRIN REPEAT-CONTAINING PROTEIN"/>
    <property type="match status" value="1"/>
</dbReference>
<dbReference type="Gene3D" id="1.25.40.20">
    <property type="entry name" value="Ankyrin repeat-containing domain"/>
    <property type="match status" value="1"/>
</dbReference>
<dbReference type="RefSeq" id="XP_009529242.1">
    <property type="nucleotide sequence ID" value="XM_009530947.1"/>
</dbReference>
<accession>G4ZQG5</accession>
<gene>
    <name evidence="1" type="ORF">PHYSODRAFT_301996</name>
</gene>
<reference evidence="1 2" key="1">
    <citation type="journal article" date="2006" name="Science">
        <title>Phytophthora genome sequences uncover evolutionary origins and mechanisms of pathogenesis.</title>
        <authorList>
            <person name="Tyler B.M."/>
            <person name="Tripathy S."/>
            <person name="Zhang X."/>
            <person name="Dehal P."/>
            <person name="Jiang R.H."/>
            <person name="Aerts A."/>
            <person name="Arredondo F.D."/>
            <person name="Baxter L."/>
            <person name="Bensasson D."/>
            <person name="Beynon J.L."/>
            <person name="Chapman J."/>
            <person name="Damasceno C.M."/>
            <person name="Dorrance A.E."/>
            <person name="Dou D."/>
            <person name="Dickerman A.W."/>
            <person name="Dubchak I.L."/>
            <person name="Garbelotto M."/>
            <person name="Gijzen M."/>
            <person name="Gordon S.G."/>
            <person name="Govers F."/>
            <person name="Grunwald N.J."/>
            <person name="Huang W."/>
            <person name="Ivors K.L."/>
            <person name="Jones R.W."/>
            <person name="Kamoun S."/>
            <person name="Krampis K."/>
            <person name="Lamour K.H."/>
            <person name="Lee M.K."/>
            <person name="McDonald W.H."/>
            <person name="Medina M."/>
            <person name="Meijer H.J."/>
            <person name="Nordberg E.K."/>
            <person name="Maclean D.J."/>
            <person name="Ospina-Giraldo M.D."/>
            <person name="Morris P.F."/>
            <person name="Phuntumart V."/>
            <person name="Putnam N.H."/>
            <person name="Rash S."/>
            <person name="Rose J.K."/>
            <person name="Sakihama Y."/>
            <person name="Salamov A.A."/>
            <person name="Savidor A."/>
            <person name="Scheuring C.F."/>
            <person name="Smith B.M."/>
            <person name="Sobral B.W."/>
            <person name="Terry A."/>
            <person name="Torto-Alalibo T.A."/>
            <person name="Win J."/>
            <person name="Xu Z."/>
            <person name="Zhang H."/>
            <person name="Grigoriev I.V."/>
            <person name="Rokhsar D.S."/>
            <person name="Boore J.L."/>
        </authorList>
    </citation>
    <scope>NUCLEOTIDE SEQUENCE [LARGE SCALE GENOMIC DNA]</scope>
    <source>
        <strain evidence="1 2">P6497</strain>
    </source>
</reference>
<dbReference type="Proteomes" id="UP000002640">
    <property type="component" value="Unassembled WGS sequence"/>
</dbReference>
<organism evidence="1 2">
    <name type="scientific">Phytophthora sojae (strain P6497)</name>
    <name type="common">Soybean stem and root rot agent</name>
    <name type="synonym">Phytophthora megasperma f. sp. glycines</name>
    <dbReference type="NCBI Taxonomy" id="1094619"/>
    <lineage>
        <taxon>Eukaryota</taxon>
        <taxon>Sar</taxon>
        <taxon>Stramenopiles</taxon>
        <taxon>Oomycota</taxon>
        <taxon>Peronosporomycetes</taxon>
        <taxon>Peronosporales</taxon>
        <taxon>Peronosporaceae</taxon>
        <taxon>Phytophthora</taxon>
    </lineage>
</organism>
<name>G4ZQG5_PHYSP</name>
<evidence type="ECO:0008006" key="3">
    <source>
        <dbReference type="Google" id="ProtNLM"/>
    </source>
</evidence>
<dbReference type="KEGG" id="psoj:PHYSODRAFT_301996"/>
<dbReference type="SUPFAM" id="SSF48403">
    <property type="entry name" value="Ankyrin repeat"/>
    <property type="match status" value="1"/>
</dbReference>
<sequence length="264" mass="28870">MVKPFYNEDKLRADSLSDALVSAAARGHLEIVNLLQSKPDYNVDAMGLGKAFVKAARRSQLQVLELLYAIEGYQVSAEVLETAFLAAVNLGNLEVVKFLDSKIFVSPDFYVKAFLSAAVECNTTYVTVGNQVGVLQFLYAKGCVRPELISHIFPKAAACSSLEGVEFLYKKGCISPDLVDAAFEKAVLENSADVVEFLYKTGFVRTESVEGAFLIAAERGDVYILECLIECGCTCRAVLKESLKSCSSVMTRRLLLRAYKSLAP</sequence>
<evidence type="ECO:0000313" key="1">
    <source>
        <dbReference type="EMBL" id="EGZ15493.1"/>
    </source>
</evidence>
<evidence type="ECO:0000313" key="2">
    <source>
        <dbReference type="Proteomes" id="UP000002640"/>
    </source>
</evidence>
<dbReference type="InterPro" id="IPR052050">
    <property type="entry name" value="SecEffector_AnkRepeat"/>
</dbReference>
<dbReference type="SMR" id="G4ZQG5"/>
<dbReference type="EMBL" id="JH159155">
    <property type="protein sequence ID" value="EGZ15493.1"/>
    <property type="molecule type" value="Genomic_DNA"/>
</dbReference>
<dbReference type="InterPro" id="IPR036770">
    <property type="entry name" value="Ankyrin_rpt-contain_sf"/>
</dbReference>